<dbReference type="InterPro" id="IPR018511">
    <property type="entry name" value="Hemolysin-typ_Ca-bd_CS"/>
</dbReference>
<dbReference type="InterPro" id="IPR019960">
    <property type="entry name" value="T1SS_VCA0849"/>
</dbReference>
<dbReference type="AlphaFoldDB" id="A0A0S2SJU0"/>
<dbReference type="Pfam" id="PF17963">
    <property type="entry name" value="Big_9"/>
    <property type="match status" value="1"/>
</dbReference>
<dbReference type="Gene3D" id="2.150.10.10">
    <property type="entry name" value="Serralysin-like metalloprotease, C-terminal"/>
    <property type="match status" value="2"/>
</dbReference>
<evidence type="ECO:0000256" key="1">
    <source>
        <dbReference type="ARBA" id="ARBA00022837"/>
    </source>
</evidence>
<sequence>MVDRTGDATLAEAGFDTTYSTTGTIEPTQTEATLLTNELADADESVTVIEGGSVDGNVLANTTNPDGPADASVVSYSWGINENVPPGVASTLTGIGTLILNPDGSFTFTPESNYDGAVPSVTYVVFDGQDEVTSTLNIAITVVDSPVELSGLDLAQGEVTVSDANLADGSAANGALLTQSGVFSFNAPDGVQTLSVGGVSLITAGVAVATPVVIPSGLGNSLTVTAISFDPATGAGSVSYSYTLLDNENHVQPGNDTSLGESFAVVLVDEDGDSTNGSLDVTVLDDVPQFNSVMDAVLSSHTHVTFDGRYDANFGADGLDYLSVALASSGLYGGSAVTFVQGAPDVDGVARVDVTNGLNVVLFSFYYETTISAASDGGDGTVSFNAFTNPLDPDHSQFFTLTVNPDGTYTFDMVSNTVISTTTVDGEDFTAFGPTYSVYTADGVPGTSDLPSLIIYGSDGDGVTDADDQVNASSQGIGVKTPTIGSGESLMFEFEKNQSYVKFSLQQFSGGGSATFMILLNGVIFDFYPLLAADGLTITKPSSGDAWVEVIVTENVGQIGTWAQTGTAAEPVYTLYVGSQFDGLTLEHDAGSLKFNVNHITYDQTIAVEDLQLNFNLAATDMDGDTSALAEPLTVMMLDPSEPVSATAVGADANDGVVLVGNGEADVLTGGMGDDILLGKSDNDQLYGGGGNDLLDGGSGDDLLDGGAGSDTASYMDAGAGVTVDLNIVGAQNTVGAGQDTLVSIENLTGSSYDDILTADDSDNVLIGGGGQDILTGNGGSDTFKWGSGDASAGVDVIKDFQVGVGGDVLDLSELLSGEHANATSLDQFLTFSSGPGNGKTTLVIDLDGSGAGTTTQTIQFDNIDLTMGGTRSDQQIIDEMLLNGNLKVDP</sequence>
<dbReference type="InterPro" id="IPR011049">
    <property type="entry name" value="Serralysin-like_metalloprot_C"/>
</dbReference>
<accession>A0A0S2SJU0</accession>
<gene>
    <name evidence="2" type="ORF">WL1483_2527</name>
</gene>
<reference evidence="3" key="1">
    <citation type="submission" date="2015-10" db="EMBL/GenBank/DDBJ databases">
        <title>Complete Genome Sequence of Aeromonas schubertii strain WL1483.</title>
        <authorList>
            <person name="Liu L."/>
        </authorList>
    </citation>
    <scope>NUCLEOTIDE SEQUENCE [LARGE SCALE GENOMIC DNA]</scope>
    <source>
        <strain evidence="3">WL1483</strain>
    </source>
</reference>
<dbReference type="InterPro" id="IPR001343">
    <property type="entry name" value="Hemolysn_Ca-bd"/>
</dbReference>
<dbReference type="RefSeq" id="WP_060586893.1">
    <property type="nucleotide sequence ID" value="NZ_CP013067.1"/>
</dbReference>
<organism evidence="2 3">
    <name type="scientific">Aeromonas schubertii</name>
    <dbReference type="NCBI Taxonomy" id="652"/>
    <lineage>
        <taxon>Bacteria</taxon>
        <taxon>Pseudomonadati</taxon>
        <taxon>Pseudomonadota</taxon>
        <taxon>Gammaproteobacteria</taxon>
        <taxon>Aeromonadales</taxon>
        <taxon>Aeromonadaceae</taxon>
        <taxon>Aeromonas</taxon>
    </lineage>
</organism>
<dbReference type="GO" id="GO:0005509">
    <property type="term" value="F:calcium ion binding"/>
    <property type="evidence" value="ECO:0007669"/>
    <property type="project" value="InterPro"/>
</dbReference>
<dbReference type="PATRIC" id="fig|652.5.peg.2956"/>
<keyword evidence="1" id="KW-0106">Calcium</keyword>
<dbReference type="KEGG" id="asr:WL1483_2527"/>
<dbReference type="PRINTS" id="PR00313">
    <property type="entry name" value="CABNDNGRPT"/>
</dbReference>
<evidence type="ECO:0000313" key="2">
    <source>
        <dbReference type="EMBL" id="ALP41946.1"/>
    </source>
</evidence>
<dbReference type="SUPFAM" id="SSF51120">
    <property type="entry name" value="beta-Roll"/>
    <property type="match status" value="2"/>
</dbReference>
<dbReference type="PROSITE" id="PS00330">
    <property type="entry name" value="HEMOLYSIN_CALCIUM"/>
    <property type="match status" value="2"/>
</dbReference>
<dbReference type="NCBIfam" id="TIGR03661">
    <property type="entry name" value="T1SS_VCA0849"/>
    <property type="match status" value="1"/>
</dbReference>
<reference evidence="2 3" key="2">
    <citation type="journal article" date="2016" name="Genome Announc.">
        <title>Complete Genome Sequence of the Highly Virulent Aeromonas schubertii Strain WL1483, Isolated from Diseased Snakehead Fish (Channa argus) in China.</title>
        <authorList>
            <person name="Liu L."/>
            <person name="Li N."/>
            <person name="Zhang D."/>
            <person name="Fu X."/>
            <person name="Shi C."/>
            <person name="Lin Q."/>
            <person name="Hao G."/>
        </authorList>
    </citation>
    <scope>NUCLEOTIDE SEQUENCE [LARGE SCALE GENOMIC DNA]</scope>
    <source>
        <strain evidence="2 3">WL1483</strain>
    </source>
</reference>
<dbReference type="Proteomes" id="UP000058114">
    <property type="component" value="Chromosome"/>
</dbReference>
<dbReference type="EMBL" id="CP013067">
    <property type="protein sequence ID" value="ALP41946.1"/>
    <property type="molecule type" value="Genomic_DNA"/>
</dbReference>
<dbReference type="Pfam" id="PF00353">
    <property type="entry name" value="HemolysinCabind"/>
    <property type="match status" value="2"/>
</dbReference>
<protein>
    <submittedName>
        <fullName evidence="2">Outer membrane adhesin-like protein</fullName>
    </submittedName>
</protein>
<name>A0A0S2SJU0_9GAMM</name>
<proteinExistence type="predicted"/>
<evidence type="ECO:0000313" key="3">
    <source>
        <dbReference type="Proteomes" id="UP000058114"/>
    </source>
</evidence>